<protein>
    <recommendedName>
        <fullName evidence="1">HipA N-terminal subdomain 1 domain-containing protein</fullName>
    </recommendedName>
</protein>
<gene>
    <name evidence="2" type="ORF">SDC9_62451</name>
</gene>
<sequence length="109" mass="12480">MRIAEIYFNGILAGVLTEFSATEYTFRYYDEYLLNSSLPAISLTFPKTNQLYRSRSLFPFFFNMLSEGSNRKTQSRLLKIDENDHFGILLATAEYDTGGAITVKRLNNG</sequence>
<name>A0A644XJD2_9ZZZZ</name>
<dbReference type="EMBL" id="VSSQ01002547">
    <property type="protein sequence ID" value="MPM16077.1"/>
    <property type="molecule type" value="Genomic_DNA"/>
</dbReference>
<proteinExistence type="predicted"/>
<dbReference type="Pfam" id="PF13657">
    <property type="entry name" value="Couple_hipA"/>
    <property type="match status" value="1"/>
</dbReference>
<dbReference type="InterPro" id="IPR017508">
    <property type="entry name" value="HipA_N1"/>
</dbReference>
<reference evidence="2" key="1">
    <citation type="submission" date="2019-08" db="EMBL/GenBank/DDBJ databases">
        <authorList>
            <person name="Kucharzyk K."/>
            <person name="Murdoch R.W."/>
            <person name="Higgins S."/>
            <person name="Loffler F."/>
        </authorList>
    </citation>
    <scope>NUCLEOTIDE SEQUENCE</scope>
</reference>
<accession>A0A644XJD2</accession>
<organism evidence="2">
    <name type="scientific">bioreactor metagenome</name>
    <dbReference type="NCBI Taxonomy" id="1076179"/>
    <lineage>
        <taxon>unclassified sequences</taxon>
        <taxon>metagenomes</taxon>
        <taxon>ecological metagenomes</taxon>
    </lineage>
</organism>
<dbReference type="AlphaFoldDB" id="A0A644XJD2"/>
<comment type="caution">
    <text evidence="2">The sequence shown here is derived from an EMBL/GenBank/DDBJ whole genome shotgun (WGS) entry which is preliminary data.</text>
</comment>
<evidence type="ECO:0000259" key="1">
    <source>
        <dbReference type="Pfam" id="PF13657"/>
    </source>
</evidence>
<feature type="domain" description="HipA N-terminal subdomain 1" evidence="1">
    <location>
        <begin position="5"/>
        <end position="103"/>
    </location>
</feature>
<dbReference type="NCBIfam" id="TIGR03071">
    <property type="entry name" value="couple_hipA"/>
    <property type="match status" value="1"/>
</dbReference>
<evidence type="ECO:0000313" key="2">
    <source>
        <dbReference type="EMBL" id="MPM16077.1"/>
    </source>
</evidence>